<organism evidence="6 7">
    <name type="scientific">Sphingoaurantiacus capsulatus</name>
    <dbReference type="NCBI Taxonomy" id="1771310"/>
    <lineage>
        <taxon>Bacteria</taxon>
        <taxon>Pseudomonadati</taxon>
        <taxon>Pseudomonadota</taxon>
        <taxon>Alphaproteobacteria</taxon>
        <taxon>Sphingomonadales</taxon>
        <taxon>Sphingosinicellaceae</taxon>
        <taxon>Sphingoaurantiacus</taxon>
    </lineage>
</organism>
<evidence type="ECO:0000256" key="5">
    <source>
        <dbReference type="SAM" id="Phobius"/>
    </source>
</evidence>
<keyword evidence="4 5" id="KW-0472">Membrane</keyword>
<sequence length="141" mass="15214">MQSPILAPVVALIIWSLVMLVWAVFTRLPALKAAGVDMSKARGGRPGQLDGVLPDETQWKAHNYNHLMEQPTLFYAVALTLAVLGAGGGLNAQLAWAYVGLRVLHSLIQATSNVIRFRFLVFALATLALLALTVHAAIIVF</sequence>
<evidence type="ECO:0000313" key="7">
    <source>
        <dbReference type="Proteomes" id="UP001595615"/>
    </source>
</evidence>
<evidence type="ECO:0000256" key="4">
    <source>
        <dbReference type="ARBA" id="ARBA00023136"/>
    </source>
</evidence>
<comment type="caution">
    <text evidence="6">The sequence shown here is derived from an EMBL/GenBank/DDBJ whole genome shotgun (WGS) entry which is preliminary data.</text>
</comment>
<evidence type="ECO:0000256" key="1">
    <source>
        <dbReference type="ARBA" id="ARBA00004370"/>
    </source>
</evidence>
<proteinExistence type="predicted"/>
<evidence type="ECO:0000256" key="2">
    <source>
        <dbReference type="ARBA" id="ARBA00022692"/>
    </source>
</evidence>
<dbReference type="RefSeq" id="WP_380862237.1">
    <property type="nucleotide sequence ID" value="NZ_JBHRXV010000011.1"/>
</dbReference>
<dbReference type="SUPFAM" id="SSF161084">
    <property type="entry name" value="MAPEG domain-like"/>
    <property type="match status" value="1"/>
</dbReference>
<dbReference type="Proteomes" id="UP001595615">
    <property type="component" value="Unassembled WGS sequence"/>
</dbReference>
<feature type="transmembrane region" description="Helical" evidence="5">
    <location>
        <begin position="73"/>
        <end position="99"/>
    </location>
</feature>
<evidence type="ECO:0000256" key="3">
    <source>
        <dbReference type="ARBA" id="ARBA00022989"/>
    </source>
</evidence>
<name>A0ABV7XFW3_9SPHN</name>
<dbReference type="Gene3D" id="1.20.120.550">
    <property type="entry name" value="Membrane associated eicosanoid/glutathione metabolism-like domain"/>
    <property type="match status" value="1"/>
</dbReference>
<keyword evidence="2 5" id="KW-0812">Transmembrane</keyword>
<evidence type="ECO:0000313" key="6">
    <source>
        <dbReference type="EMBL" id="MFC3713594.1"/>
    </source>
</evidence>
<protein>
    <submittedName>
        <fullName evidence="6">MAPEG family protein</fullName>
    </submittedName>
</protein>
<dbReference type="InterPro" id="IPR023352">
    <property type="entry name" value="MAPEG-like_dom_sf"/>
</dbReference>
<accession>A0ABV7XFW3</accession>
<keyword evidence="7" id="KW-1185">Reference proteome</keyword>
<comment type="subcellular location">
    <subcellularLocation>
        <location evidence="1">Membrane</location>
    </subcellularLocation>
</comment>
<feature type="transmembrane region" description="Helical" evidence="5">
    <location>
        <begin position="119"/>
        <end position="140"/>
    </location>
</feature>
<dbReference type="InterPro" id="IPR001129">
    <property type="entry name" value="Membr-assoc_MAPEG"/>
</dbReference>
<keyword evidence="3 5" id="KW-1133">Transmembrane helix</keyword>
<reference evidence="7" key="1">
    <citation type="journal article" date="2019" name="Int. J. Syst. Evol. Microbiol.">
        <title>The Global Catalogue of Microorganisms (GCM) 10K type strain sequencing project: providing services to taxonomists for standard genome sequencing and annotation.</title>
        <authorList>
            <consortium name="The Broad Institute Genomics Platform"/>
            <consortium name="The Broad Institute Genome Sequencing Center for Infectious Disease"/>
            <person name="Wu L."/>
            <person name="Ma J."/>
        </authorList>
    </citation>
    <scope>NUCLEOTIDE SEQUENCE [LARGE SCALE GENOMIC DNA]</scope>
    <source>
        <strain evidence="7">KCTC 42644</strain>
    </source>
</reference>
<dbReference type="Pfam" id="PF01124">
    <property type="entry name" value="MAPEG"/>
    <property type="match status" value="1"/>
</dbReference>
<gene>
    <name evidence="6" type="ORF">ACFOMD_13520</name>
</gene>
<dbReference type="EMBL" id="JBHRXV010000011">
    <property type="protein sequence ID" value="MFC3713594.1"/>
    <property type="molecule type" value="Genomic_DNA"/>
</dbReference>
<feature type="transmembrane region" description="Helical" evidence="5">
    <location>
        <begin position="6"/>
        <end position="25"/>
    </location>
</feature>